<protein>
    <submittedName>
        <fullName evidence="2">AAA family ATPase</fullName>
    </submittedName>
</protein>
<dbReference type="Proteomes" id="UP001606099">
    <property type="component" value="Unassembled WGS sequence"/>
</dbReference>
<dbReference type="InterPro" id="IPR027417">
    <property type="entry name" value="P-loop_NTPase"/>
</dbReference>
<comment type="caution">
    <text evidence="2">The sequence shown here is derived from an EMBL/GenBank/DDBJ whole genome shotgun (WGS) entry which is preliminary data.</text>
</comment>
<proteinExistence type="predicted"/>
<gene>
    <name evidence="2" type="ORF">ACG0Z6_08515</name>
</gene>
<evidence type="ECO:0000259" key="1">
    <source>
        <dbReference type="Pfam" id="PF13521"/>
    </source>
</evidence>
<feature type="domain" description="NadR/Ttd14 AAA" evidence="1">
    <location>
        <begin position="13"/>
        <end position="172"/>
    </location>
</feature>
<dbReference type="PANTHER" id="PTHR37512:SF1">
    <property type="entry name" value="NADR_TTD14 AAA DOMAIN-CONTAINING PROTEIN"/>
    <property type="match status" value="1"/>
</dbReference>
<dbReference type="RefSeq" id="WP_394460382.1">
    <property type="nucleotide sequence ID" value="NZ_JBIGHZ010000003.1"/>
</dbReference>
<evidence type="ECO:0000313" key="2">
    <source>
        <dbReference type="EMBL" id="MFG6448287.1"/>
    </source>
</evidence>
<accession>A0ABW7FVD9</accession>
<dbReference type="EMBL" id="JBIGHZ010000003">
    <property type="protein sequence ID" value="MFG6448287.1"/>
    <property type="molecule type" value="Genomic_DNA"/>
</dbReference>
<dbReference type="InterPro" id="IPR052735">
    <property type="entry name" value="NAD_biosynth-regulator"/>
</dbReference>
<keyword evidence="3" id="KW-1185">Reference proteome</keyword>
<dbReference type="Pfam" id="PF13521">
    <property type="entry name" value="AAA_28"/>
    <property type="match status" value="1"/>
</dbReference>
<dbReference type="InterPro" id="IPR038727">
    <property type="entry name" value="NadR/Ttd14_AAA_dom"/>
</dbReference>
<name>A0ABW7FVD9_9BURK</name>
<dbReference type="Gene3D" id="3.40.50.300">
    <property type="entry name" value="P-loop containing nucleotide triphosphate hydrolases"/>
    <property type="match status" value="1"/>
</dbReference>
<dbReference type="SUPFAM" id="SSF52540">
    <property type="entry name" value="P-loop containing nucleoside triphosphate hydrolases"/>
    <property type="match status" value="1"/>
</dbReference>
<reference evidence="2 3" key="1">
    <citation type="submission" date="2024-08" db="EMBL/GenBank/DDBJ databases">
        <authorList>
            <person name="Lu H."/>
        </authorList>
    </citation>
    <scope>NUCLEOTIDE SEQUENCE [LARGE SCALE GENOMIC DNA]</scope>
    <source>
        <strain evidence="2 3">BYS180W</strain>
    </source>
</reference>
<evidence type="ECO:0000313" key="3">
    <source>
        <dbReference type="Proteomes" id="UP001606099"/>
    </source>
</evidence>
<organism evidence="2 3">
    <name type="scientific">Roseateles rivi</name>
    <dbReference type="NCBI Taxonomy" id="3299028"/>
    <lineage>
        <taxon>Bacteria</taxon>
        <taxon>Pseudomonadati</taxon>
        <taxon>Pseudomonadota</taxon>
        <taxon>Betaproteobacteria</taxon>
        <taxon>Burkholderiales</taxon>
        <taxon>Sphaerotilaceae</taxon>
        <taxon>Roseateles</taxon>
    </lineage>
</organism>
<sequence length="236" mass="26521">MNPAPEAAMGQCIALLGAECTGKSTLAQALCAHLQAHTDLRCTVVDEHLRSWCQAQGRTPQPQEQVQIARMQAQRIEAACQNHDVVLADTTAYMTALYSELIFDDSTLWPWALTQERQYPQRLLLTPDLPWQADGIQRDGPEARRAADRLLCQRLRQHGLSYARIGGSQQQRLDQALRALRPWLNSLGAATSPDKPQASGLFSRLLSQDALAQRPWRCELCDDPSCEQASWQQRHR</sequence>
<dbReference type="PANTHER" id="PTHR37512">
    <property type="entry name" value="TRIFUNCTIONAL NAD BIOSYNTHESIS/REGULATOR PROTEIN NADR"/>
    <property type="match status" value="1"/>
</dbReference>